<gene>
    <name evidence="2" type="ORF">IMZ16_04245</name>
</gene>
<dbReference type="InterPro" id="IPR004360">
    <property type="entry name" value="Glyas_Fos-R_dOase_dom"/>
</dbReference>
<dbReference type="Proteomes" id="UP000593605">
    <property type="component" value="Chromosome"/>
</dbReference>
<dbReference type="KEGG" id="civ:IMZ16_04245"/>
<organism evidence="2 3">
    <name type="scientific">Cruoricaptor ignavus</name>
    <dbReference type="NCBI Taxonomy" id="1118202"/>
    <lineage>
        <taxon>Bacteria</taxon>
        <taxon>Pseudomonadati</taxon>
        <taxon>Bacteroidota</taxon>
        <taxon>Flavobacteriia</taxon>
        <taxon>Flavobacteriales</taxon>
        <taxon>Weeksellaceae</taxon>
        <taxon>Cruoricaptor</taxon>
    </lineage>
</organism>
<dbReference type="Gene3D" id="3.30.720.110">
    <property type="match status" value="1"/>
</dbReference>
<evidence type="ECO:0000313" key="2">
    <source>
        <dbReference type="EMBL" id="QOR74650.1"/>
    </source>
</evidence>
<dbReference type="SUPFAM" id="SSF54593">
    <property type="entry name" value="Glyoxalase/Bleomycin resistance protein/Dihydroxybiphenyl dioxygenase"/>
    <property type="match status" value="1"/>
</dbReference>
<dbReference type="EMBL" id="CP063145">
    <property type="protein sequence ID" value="QOR74650.1"/>
    <property type="molecule type" value="Genomic_DNA"/>
</dbReference>
<sequence>MQLKPGIITQNLEESKRFYKEVLNFSVVYEADFFILMSTPNGGSEISFLMPNHPSQDPIFHPAYDGKGIYLNIEVDDVDAYYHELKQKGVEIYLDIRDEPWGERHFVIMDPNNVPIDFTTYTAAE</sequence>
<dbReference type="Pfam" id="PF00903">
    <property type="entry name" value="Glyoxalase"/>
    <property type="match status" value="1"/>
</dbReference>
<dbReference type="PROSITE" id="PS51819">
    <property type="entry name" value="VOC"/>
    <property type="match status" value="1"/>
</dbReference>
<dbReference type="AlphaFoldDB" id="A0A7M1T485"/>
<accession>A0A7M1T485</accession>
<evidence type="ECO:0000313" key="3">
    <source>
        <dbReference type="Proteomes" id="UP000593605"/>
    </source>
</evidence>
<evidence type="ECO:0000259" key="1">
    <source>
        <dbReference type="PROSITE" id="PS51819"/>
    </source>
</evidence>
<dbReference type="InterPro" id="IPR029068">
    <property type="entry name" value="Glyas_Bleomycin-R_OHBP_Dase"/>
</dbReference>
<dbReference type="RefSeq" id="WP_193440632.1">
    <property type="nucleotide sequence ID" value="NZ_CP063145.1"/>
</dbReference>
<feature type="domain" description="VOC" evidence="1">
    <location>
        <begin position="1"/>
        <end position="121"/>
    </location>
</feature>
<name>A0A7M1T485_9FLAO</name>
<dbReference type="InterPro" id="IPR037523">
    <property type="entry name" value="VOC_core"/>
</dbReference>
<reference evidence="2 3" key="1">
    <citation type="submission" date="2020-10" db="EMBL/GenBank/DDBJ databases">
        <title>Complete genome of Cruoricapor ignavus strain M1214 isolated from the blood culture of a febrile patient.</title>
        <authorList>
            <person name="Guglielmino C.J.D."/>
        </authorList>
    </citation>
    <scope>NUCLEOTIDE SEQUENCE [LARGE SCALE GENOMIC DNA]</scope>
    <source>
        <strain evidence="2 3">M1214</strain>
    </source>
</reference>
<protein>
    <submittedName>
        <fullName evidence="2">VOC family protein</fullName>
    </submittedName>
</protein>
<proteinExistence type="predicted"/>
<dbReference type="Gene3D" id="3.30.720.120">
    <property type="match status" value="1"/>
</dbReference>